<organism evidence="16 17">
    <name type="scientific">Eleutherodactylus coqui</name>
    <name type="common">Puerto Rican coqui</name>
    <dbReference type="NCBI Taxonomy" id="57060"/>
    <lineage>
        <taxon>Eukaryota</taxon>
        <taxon>Metazoa</taxon>
        <taxon>Chordata</taxon>
        <taxon>Craniata</taxon>
        <taxon>Vertebrata</taxon>
        <taxon>Euteleostomi</taxon>
        <taxon>Amphibia</taxon>
        <taxon>Batrachia</taxon>
        <taxon>Anura</taxon>
        <taxon>Neobatrachia</taxon>
        <taxon>Hyloidea</taxon>
        <taxon>Eleutherodactylidae</taxon>
        <taxon>Eleutherodactylinae</taxon>
        <taxon>Eleutherodactylus</taxon>
        <taxon>Eleutherodactylus</taxon>
    </lineage>
</organism>
<evidence type="ECO:0000256" key="14">
    <source>
        <dbReference type="RuleBase" id="RU363047"/>
    </source>
</evidence>
<name>A0A8J6ECQ0_ELECQ</name>
<dbReference type="GO" id="GO:0005886">
    <property type="term" value="C:plasma membrane"/>
    <property type="evidence" value="ECO:0007669"/>
    <property type="project" value="UniProtKB-SubCell"/>
</dbReference>
<keyword evidence="17" id="KW-1185">Reference proteome</keyword>
<protein>
    <recommendedName>
        <fullName evidence="14">Olfactory receptor</fullName>
    </recommendedName>
</protein>
<dbReference type="GO" id="GO:0004930">
    <property type="term" value="F:G protein-coupled receptor activity"/>
    <property type="evidence" value="ECO:0007669"/>
    <property type="project" value="UniProtKB-KW"/>
</dbReference>
<evidence type="ECO:0000256" key="10">
    <source>
        <dbReference type="ARBA" id="ARBA00023170"/>
    </source>
</evidence>
<evidence type="ECO:0000256" key="2">
    <source>
        <dbReference type="ARBA" id="ARBA00022475"/>
    </source>
</evidence>
<evidence type="ECO:0000259" key="15">
    <source>
        <dbReference type="PROSITE" id="PS50262"/>
    </source>
</evidence>
<dbReference type="PRINTS" id="PR00237">
    <property type="entry name" value="GPCRRHODOPSN"/>
</dbReference>
<keyword evidence="5 14" id="KW-0552">Olfaction</keyword>
<dbReference type="Proteomes" id="UP000770717">
    <property type="component" value="Unassembled WGS sequence"/>
</dbReference>
<evidence type="ECO:0000256" key="9">
    <source>
        <dbReference type="ARBA" id="ARBA00023157"/>
    </source>
</evidence>
<proteinExistence type="inferred from homology"/>
<dbReference type="Pfam" id="PF13853">
    <property type="entry name" value="7tm_4"/>
    <property type="match status" value="1"/>
</dbReference>
<dbReference type="CDD" id="cd13954">
    <property type="entry name" value="7tmA_OR"/>
    <property type="match status" value="1"/>
</dbReference>
<dbReference type="InterPro" id="IPR000725">
    <property type="entry name" value="Olfact_rcpt"/>
</dbReference>
<dbReference type="AlphaFoldDB" id="A0A8J6ECQ0"/>
<gene>
    <name evidence="16" type="ORF">GDO78_017574</name>
</gene>
<evidence type="ECO:0000256" key="11">
    <source>
        <dbReference type="ARBA" id="ARBA00023180"/>
    </source>
</evidence>
<accession>A0A8J6ECQ0</accession>
<evidence type="ECO:0000313" key="16">
    <source>
        <dbReference type="EMBL" id="KAG9465896.1"/>
    </source>
</evidence>
<comment type="caution">
    <text evidence="16">The sequence shown here is derived from an EMBL/GenBank/DDBJ whole genome shotgun (WGS) entry which is preliminary data.</text>
</comment>
<dbReference type="InterPro" id="IPR017452">
    <property type="entry name" value="GPCR_Rhodpsn_7TM"/>
</dbReference>
<keyword evidence="7 13" id="KW-0297">G-protein coupled receptor</keyword>
<dbReference type="FunFam" id="1.20.1070.10:FF:000010">
    <property type="entry name" value="Olfactory receptor"/>
    <property type="match status" value="1"/>
</dbReference>
<feature type="transmembrane region" description="Helical" evidence="14">
    <location>
        <begin position="200"/>
        <end position="226"/>
    </location>
</feature>
<evidence type="ECO:0000313" key="17">
    <source>
        <dbReference type="Proteomes" id="UP000770717"/>
    </source>
</evidence>
<keyword evidence="3 14" id="KW-0716">Sensory transduction</keyword>
<feature type="transmembrane region" description="Helical" evidence="14">
    <location>
        <begin position="59"/>
        <end position="78"/>
    </location>
</feature>
<dbReference type="InterPro" id="IPR000276">
    <property type="entry name" value="GPCR_Rhodpsn"/>
</dbReference>
<evidence type="ECO:0000256" key="12">
    <source>
        <dbReference type="ARBA" id="ARBA00023224"/>
    </source>
</evidence>
<evidence type="ECO:0000256" key="3">
    <source>
        <dbReference type="ARBA" id="ARBA00022606"/>
    </source>
</evidence>
<keyword evidence="12 13" id="KW-0807">Transducer</keyword>
<dbReference type="SUPFAM" id="SSF81321">
    <property type="entry name" value="Family A G protein-coupled receptor-like"/>
    <property type="match status" value="1"/>
</dbReference>
<dbReference type="EMBL" id="WNTK01002580">
    <property type="protein sequence ID" value="KAG9465896.1"/>
    <property type="molecule type" value="Genomic_DNA"/>
</dbReference>
<evidence type="ECO:0000256" key="5">
    <source>
        <dbReference type="ARBA" id="ARBA00022725"/>
    </source>
</evidence>
<keyword evidence="2 14" id="KW-1003">Cell membrane</keyword>
<evidence type="ECO:0000256" key="7">
    <source>
        <dbReference type="ARBA" id="ARBA00023040"/>
    </source>
</evidence>
<evidence type="ECO:0000256" key="1">
    <source>
        <dbReference type="ARBA" id="ARBA00004651"/>
    </source>
</evidence>
<dbReference type="Gene3D" id="1.20.1070.10">
    <property type="entry name" value="Rhodopsin 7-helix transmembrane proteins"/>
    <property type="match status" value="1"/>
</dbReference>
<feature type="transmembrane region" description="Helical" evidence="14">
    <location>
        <begin position="90"/>
        <end position="120"/>
    </location>
</feature>
<dbReference type="PROSITE" id="PS50262">
    <property type="entry name" value="G_PROTEIN_RECEP_F1_2"/>
    <property type="match status" value="1"/>
</dbReference>
<dbReference type="GO" id="GO:0004984">
    <property type="term" value="F:olfactory receptor activity"/>
    <property type="evidence" value="ECO:0007669"/>
    <property type="project" value="InterPro"/>
</dbReference>
<feature type="domain" description="G-protein coupled receptors family 1 profile" evidence="15">
    <location>
        <begin position="41"/>
        <end position="249"/>
    </location>
</feature>
<comment type="subcellular location">
    <subcellularLocation>
        <location evidence="1 14">Cell membrane</location>
        <topology evidence="1 14">Multi-pass membrane protein</topology>
    </subcellularLocation>
</comment>
<dbReference type="InterPro" id="IPR050939">
    <property type="entry name" value="Olfactory_GPCR1"/>
</dbReference>
<reference evidence="16" key="1">
    <citation type="thesis" date="2020" institute="ProQuest LLC" country="789 East Eisenhower Parkway, Ann Arbor, MI, USA">
        <title>Comparative Genomics and Chromosome Evolution.</title>
        <authorList>
            <person name="Mudd A.B."/>
        </authorList>
    </citation>
    <scope>NUCLEOTIDE SEQUENCE</scope>
    <source>
        <strain evidence="16">HN-11 Male</strain>
        <tissue evidence="16">Kidney and liver</tissue>
    </source>
</reference>
<evidence type="ECO:0000256" key="6">
    <source>
        <dbReference type="ARBA" id="ARBA00022989"/>
    </source>
</evidence>
<dbReference type="PANTHER" id="PTHR24242:SF359">
    <property type="entry name" value="ODORANT RECEPTOR-RELATED"/>
    <property type="match status" value="1"/>
</dbReference>
<evidence type="ECO:0000256" key="4">
    <source>
        <dbReference type="ARBA" id="ARBA00022692"/>
    </source>
</evidence>
<dbReference type="PRINTS" id="PR00245">
    <property type="entry name" value="OLFACTORYR"/>
</dbReference>
<dbReference type="PROSITE" id="PS00237">
    <property type="entry name" value="G_PROTEIN_RECEP_F1_1"/>
    <property type="match status" value="1"/>
</dbReference>
<dbReference type="PANTHER" id="PTHR24242">
    <property type="entry name" value="G-PROTEIN COUPLED RECEPTOR"/>
    <property type="match status" value="1"/>
</dbReference>
<dbReference type="OrthoDB" id="9444602at2759"/>
<keyword evidence="11" id="KW-0325">Glycoprotein</keyword>
<keyword evidence="4 13" id="KW-0812">Transmembrane</keyword>
<keyword evidence="8 14" id="KW-0472">Membrane</keyword>
<evidence type="ECO:0000256" key="8">
    <source>
        <dbReference type="ARBA" id="ARBA00023136"/>
    </source>
</evidence>
<comment type="similarity">
    <text evidence="13">Belongs to the G-protein coupled receptor 1 family.</text>
</comment>
<feature type="transmembrane region" description="Helical" evidence="14">
    <location>
        <begin position="132"/>
        <end position="152"/>
    </location>
</feature>
<feature type="transmembrane region" description="Helical" evidence="14">
    <location>
        <begin position="25"/>
        <end position="47"/>
    </location>
</feature>
<keyword evidence="6 14" id="KW-1133">Transmembrane helix</keyword>
<evidence type="ECO:0000256" key="13">
    <source>
        <dbReference type="RuleBase" id="RU000688"/>
    </source>
</evidence>
<sequence length="291" mass="32993">MERINETHINSFIILGFPSLHELGILIFIIGLFIYILTFFGNVLIVLMVRKESRLHLPMYFFLANISVIDIFYTSNIVPQMLLTFLLKNYVISYIGCISQFFIHICLGSGECLILAIMAFDRYVAVCNPLHYLSIMNYTVCFYLIAGMWVLAITANLPPLYSVCQLHFCGPNIINHFFCDAPPLLEVSCTGSEAVEFVNFVVAASMIMSSLCFIMLSYTMIIRAIILIPTTGGKKKTFSTCASHLIVVAEYNKIVSVCYTMVTPMLNPIIYTFRNKDIKHSLKIYFICHAV</sequence>
<keyword evidence="10 13" id="KW-0675">Receptor</keyword>
<keyword evidence="9" id="KW-1015">Disulfide bond</keyword>